<evidence type="ECO:0000256" key="3">
    <source>
        <dbReference type="ARBA" id="ARBA00022475"/>
    </source>
</evidence>
<keyword evidence="2 7" id="KW-0813">Transport</keyword>
<dbReference type="InterPro" id="IPR000515">
    <property type="entry name" value="MetI-like"/>
</dbReference>
<evidence type="ECO:0000256" key="2">
    <source>
        <dbReference type="ARBA" id="ARBA00022448"/>
    </source>
</evidence>
<dbReference type="Proteomes" id="UP000036045">
    <property type="component" value="Unassembled WGS sequence"/>
</dbReference>
<reference evidence="9 10" key="1">
    <citation type="submission" date="2015-05" db="EMBL/GenBank/DDBJ databases">
        <title>Whole genome sequence and identification of bacterial endophytes from Costus igneus.</title>
        <authorList>
            <person name="Lee Y.P."/>
            <person name="Gan H.M."/>
            <person name="Eng W."/>
            <person name="Wheatley M.S."/>
            <person name="Caraballo A."/>
            <person name="Polter S."/>
            <person name="Savka M.A."/>
            <person name="Hudson A.O."/>
        </authorList>
    </citation>
    <scope>NUCLEOTIDE SEQUENCE [LARGE SCALE GENOMIC DNA]</scope>
    <source>
        <strain evidence="9 10">RIT379</strain>
    </source>
</reference>
<evidence type="ECO:0000313" key="10">
    <source>
        <dbReference type="Proteomes" id="UP000036045"/>
    </source>
</evidence>
<comment type="subcellular location">
    <subcellularLocation>
        <location evidence="1 7">Cell membrane</location>
        <topology evidence="1 7">Multi-pass membrane protein</topology>
    </subcellularLocation>
</comment>
<feature type="transmembrane region" description="Helical" evidence="7">
    <location>
        <begin position="21"/>
        <end position="42"/>
    </location>
</feature>
<evidence type="ECO:0000256" key="4">
    <source>
        <dbReference type="ARBA" id="ARBA00022692"/>
    </source>
</evidence>
<feature type="domain" description="ABC transmembrane type-1" evidence="8">
    <location>
        <begin position="303"/>
        <end position="492"/>
    </location>
</feature>
<feature type="transmembrane region" description="Helical" evidence="7">
    <location>
        <begin position="123"/>
        <end position="147"/>
    </location>
</feature>
<evidence type="ECO:0000256" key="5">
    <source>
        <dbReference type="ARBA" id="ARBA00022989"/>
    </source>
</evidence>
<keyword evidence="4 7" id="KW-0812">Transmembrane</keyword>
<dbReference type="GO" id="GO:0005886">
    <property type="term" value="C:plasma membrane"/>
    <property type="evidence" value="ECO:0007669"/>
    <property type="project" value="UniProtKB-SubCell"/>
</dbReference>
<feature type="transmembrane region" description="Helical" evidence="7">
    <location>
        <begin position="154"/>
        <end position="177"/>
    </location>
</feature>
<name>A0A0J1IR16_NIACI</name>
<feature type="transmembrane region" description="Helical" evidence="7">
    <location>
        <begin position="189"/>
        <end position="215"/>
    </location>
</feature>
<dbReference type="PATRIC" id="fig|1397.4.peg.273"/>
<accession>A0A0J1IR16</accession>
<evidence type="ECO:0000256" key="6">
    <source>
        <dbReference type="ARBA" id="ARBA00023136"/>
    </source>
</evidence>
<feature type="transmembrane region" description="Helical" evidence="7">
    <location>
        <begin position="236"/>
        <end position="263"/>
    </location>
</feature>
<dbReference type="PANTHER" id="PTHR43386">
    <property type="entry name" value="OLIGOPEPTIDE TRANSPORT SYSTEM PERMEASE PROTEIN APPC"/>
    <property type="match status" value="1"/>
</dbReference>
<dbReference type="GeneID" id="56349250"/>
<dbReference type="GO" id="GO:0055085">
    <property type="term" value="P:transmembrane transport"/>
    <property type="evidence" value="ECO:0007669"/>
    <property type="project" value="InterPro"/>
</dbReference>
<gene>
    <name evidence="9" type="ORF">ABW02_01230</name>
</gene>
<comment type="similarity">
    <text evidence="7">Belongs to the binding-protein-dependent transport system permease family.</text>
</comment>
<dbReference type="SUPFAM" id="SSF161098">
    <property type="entry name" value="MetI-like"/>
    <property type="match status" value="1"/>
</dbReference>
<proteinExistence type="inferred from homology"/>
<feature type="transmembrane region" description="Helical" evidence="7">
    <location>
        <begin position="305"/>
        <end position="330"/>
    </location>
</feature>
<evidence type="ECO:0000256" key="7">
    <source>
        <dbReference type="RuleBase" id="RU363032"/>
    </source>
</evidence>
<feature type="transmembrane region" description="Helical" evidence="7">
    <location>
        <begin position="469"/>
        <end position="492"/>
    </location>
</feature>
<dbReference type="PROSITE" id="PS50928">
    <property type="entry name" value="ABC_TM1"/>
    <property type="match status" value="1"/>
</dbReference>
<dbReference type="AlphaFoldDB" id="A0A0J1IR16"/>
<protein>
    <submittedName>
        <fullName evidence="9">Peptide ABC transporter permease</fullName>
    </submittedName>
</protein>
<feature type="transmembrane region" description="Helical" evidence="7">
    <location>
        <begin position="96"/>
        <end position="117"/>
    </location>
</feature>
<keyword evidence="5 7" id="KW-1133">Transmembrane helix</keyword>
<evidence type="ECO:0000259" key="8">
    <source>
        <dbReference type="PROSITE" id="PS50928"/>
    </source>
</evidence>
<feature type="transmembrane region" description="Helical" evidence="7">
    <location>
        <begin position="342"/>
        <end position="360"/>
    </location>
</feature>
<dbReference type="RefSeq" id="WP_047940091.1">
    <property type="nucleotide sequence ID" value="NZ_CP053989.1"/>
</dbReference>
<dbReference type="PANTHER" id="PTHR43386:SF1">
    <property type="entry name" value="D,D-DIPEPTIDE TRANSPORT SYSTEM PERMEASE PROTEIN DDPC-RELATED"/>
    <property type="match status" value="1"/>
</dbReference>
<comment type="caution">
    <text evidence="9">The sequence shown here is derived from an EMBL/GenBank/DDBJ whole genome shotgun (WGS) entry which is preliminary data.</text>
</comment>
<dbReference type="Gene3D" id="1.10.3720.10">
    <property type="entry name" value="MetI-like"/>
    <property type="match status" value="1"/>
</dbReference>
<dbReference type="CDD" id="cd06261">
    <property type="entry name" value="TM_PBP2"/>
    <property type="match status" value="1"/>
</dbReference>
<dbReference type="InterPro" id="IPR035906">
    <property type="entry name" value="MetI-like_sf"/>
</dbReference>
<dbReference type="InterPro" id="IPR050366">
    <property type="entry name" value="BP-dependent_transpt_permease"/>
</dbReference>
<sequence>MSNTTVDTPHYRRKQAQKVPLEYSQAVFSLIVSLILTIIFLINGFDYSSAVIKPFFLSAFAAYLFVSIIQVLITWKIKQNLKQFGSIQKSTRKWGYFQLLSVLVGNVFTASSGLLLIKENKSIDYIFAVYMLLTQFFVIAVSALNLFKPYVADTFLLGMYILIAISFFYLYVFYFLFKKDRSTLNATKVIVLSLILFLTALSGNLFALLLGINFLRDLRKEKQSGKAGWNTTWRKITNNASAMLGLFFIIFLFALSICSYLTFDKDMAMENNYGAILQTPSLAYPLGTDDFGRDLFSRIIFGARISLTVGFLSTIISLFVGGFLGALAGYYGNRADNVIMRLLDVLYAIPGILLAIVIIAAFGSNTITLIIALSVGSIPTYARTMRANILMITNLEYIESARALGANNFTILFRHAVPNSLAPMIVKSTLTIGSAVIATSSLSYLGLGVEPHIPEWGNILKIGSAYLESHSYLAIYPGLCIIALVLSFNFLGDGLRDALDPKLD</sequence>
<keyword evidence="10" id="KW-1185">Reference proteome</keyword>
<dbReference type="OrthoDB" id="9797472at2"/>
<evidence type="ECO:0000313" key="9">
    <source>
        <dbReference type="EMBL" id="KLV28396.1"/>
    </source>
</evidence>
<keyword evidence="6 7" id="KW-0472">Membrane</keyword>
<dbReference type="Pfam" id="PF00528">
    <property type="entry name" value="BPD_transp_1"/>
    <property type="match status" value="1"/>
</dbReference>
<organism evidence="9 10">
    <name type="scientific">Niallia circulans</name>
    <name type="common">Bacillus circulans</name>
    <dbReference type="NCBI Taxonomy" id="1397"/>
    <lineage>
        <taxon>Bacteria</taxon>
        <taxon>Bacillati</taxon>
        <taxon>Bacillota</taxon>
        <taxon>Bacilli</taxon>
        <taxon>Bacillales</taxon>
        <taxon>Bacillaceae</taxon>
        <taxon>Niallia</taxon>
    </lineage>
</organism>
<feature type="transmembrane region" description="Helical" evidence="7">
    <location>
        <begin position="54"/>
        <end position="75"/>
    </location>
</feature>
<evidence type="ECO:0000256" key="1">
    <source>
        <dbReference type="ARBA" id="ARBA00004651"/>
    </source>
</evidence>
<dbReference type="EMBL" id="LDPH01000001">
    <property type="protein sequence ID" value="KLV28396.1"/>
    <property type="molecule type" value="Genomic_DNA"/>
</dbReference>
<keyword evidence="3" id="KW-1003">Cell membrane</keyword>